<protein>
    <recommendedName>
        <fullName evidence="4">BIG2 domain-containing protein</fullName>
    </recommendedName>
</protein>
<sequence>MSATAPTLKAPSVDEAPDGVLNPETLPVTGATVRITPYDNMAFRDWVYLYVGDHYADDIPISQSAVGKDVEFIVQAKEFIANDNNIVPIRYKVQRHQGALEESLTLELRLDAGFESDARLDLSAENYVASVDKPPMEIPAFARMTREAKWGQGPYVYSSSDERIASVKSTSGEVTALRNGACTITATDAQNRTQSYVMTISGIQELHFLSTGADWEGMKVLCMQAKVQPVTLAQIKRLWSLYYPSSGQVAVYLGWLHYPIWTGDALGAGTAWSYDLDGSNVNDNARGDDVETFHQVVGIKRA</sequence>
<evidence type="ECO:0008006" key="4">
    <source>
        <dbReference type="Google" id="ProtNLM"/>
    </source>
</evidence>
<feature type="region of interest" description="Disordered" evidence="1">
    <location>
        <begin position="1"/>
        <end position="20"/>
    </location>
</feature>
<dbReference type="EMBL" id="CP015852">
    <property type="protein sequence ID" value="ANH97198.1"/>
    <property type="molecule type" value="Genomic_DNA"/>
</dbReference>
<evidence type="ECO:0000313" key="2">
    <source>
        <dbReference type="EMBL" id="ANH97198.1"/>
    </source>
</evidence>
<proteinExistence type="predicted"/>
<dbReference type="InterPro" id="IPR008964">
    <property type="entry name" value="Invasin/intimin_cell_adhesion"/>
</dbReference>
<dbReference type="Pfam" id="PF26182">
    <property type="entry name" value="Ig_NUP210_5th"/>
    <property type="match status" value="1"/>
</dbReference>
<name>A0AAC9BQR7_9PSED</name>
<dbReference type="Gene3D" id="2.60.40.1080">
    <property type="match status" value="1"/>
</dbReference>
<dbReference type="Proteomes" id="UP000078142">
    <property type="component" value="Chromosome"/>
</dbReference>
<dbReference type="AlphaFoldDB" id="A0AAC9BQR7"/>
<reference evidence="2 3" key="1">
    <citation type="submission" date="2016-05" db="EMBL/GenBank/DDBJ databases">
        <authorList>
            <person name="Wang S."/>
            <person name="Zhu B."/>
        </authorList>
    </citation>
    <scope>NUCLEOTIDE SEQUENCE [LARGE SCALE GENOMIC DNA]</scope>
    <source>
        <strain evidence="2 3">CRS05-R5</strain>
    </source>
</reference>
<dbReference type="RefSeq" id="WP_064586514.1">
    <property type="nucleotide sequence ID" value="NZ_CP015852.1"/>
</dbReference>
<dbReference type="GeneID" id="93488162"/>
<dbReference type="SUPFAM" id="SSF49373">
    <property type="entry name" value="Invasin/intimin cell-adhesion fragments"/>
    <property type="match status" value="1"/>
</dbReference>
<organism evidence="2 3">
    <name type="scientific">Pseudomonas koreensis</name>
    <dbReference type="NCBI Taxonomy" id="198620"/>
    <lineage>
        <taxon>Bacteria</taxon>
        <taxon>Pseudomonadati</taxon>
        <taxon>Pseudomonadota</taxon>
        <taxon>Gammaproteobacteria</taxon>
        <taxon>Pseudomonadales</taxon>
        <taxon>Pseudomonadaceae</taxon>
        <taxon>Pseudomonas</taxon>
    </lineage>
</organism>
<accession>A0AAC9BQR7</accession>
<evidence type="ECO:0000256" key="1">
    <source>
        <dbReference type="SAM" id="MobiDB-lite"/>
    </source>
</evidence>
<gene>
    <name evidence="2" type="ORF">A8L59_07240</name>
</gene>
<evidence type="ECO:0000313" key="3">
    <source>
        <dbReference type="Proteomes" id="UP000078142"/>
    </source>
</evidence>